<dbReference type="RefSeq" id="XP_001806311.1">
    <property type="nucleotide sequence ID" value="XM_001806259.1"/>
</dbReference>
<proteinExistence type="predicted"/>
<evidence type="ECO:0000313" key="2">
    <source>
        <dbReference type="EMBL" id="QRD07764.1"/>
    </source>
</evidence>
<keyword evidence="1" id="KW-0812">Transmembrane</keyword>
<dbReference type="KEGG" id="pno:SNOG_16186"/>
<name>A0A7U2IDC4_PHANO</name>
<dbReference type="Proteomes" id="UP000663193">
    <property type="component" value="Chromosome 23"/>
</dbReference>
<protein>
    <submittedName>
        <fullName evidence="2">Uncharacterized protein</fullName>
    </submittedName>
</protein>
<dbReference type="VEuPathDB" id="FungiDB:JI435_161860"/>
<evidence type="ECO:0000256" key="1">
    <source>
        <dbReference type="SAM" id="Phobius"/>
    </source>
</evidence>
<organism evidence="2 3">
    <name type="scientific">Phaeosphaeria nodorum (strain SN15 / ATCC MYA-4574 / FGSC 10173)</name>
    <name type="common">Glume blotch fungus</name>
    <name type="synonym">Parastagonospora nodorum</name>
    <dbReference type="NCBI Taxonomy" id="321614"/>
    <lineage>
        <taxon>Eukaryota</taxon>
        <taxon>Fungi</taxon>
        <taxon>Dikarya</taxon>
        <taxon>Ascomycota</taxon>
        <taxon>Pezizomycotina</taxon>
        <taxon>Dothideomycetes</taxon>
        <taxon>Pleosporomycetidae</taxon>
        <taxon>Pleosporales</taxon>
        <taxon>Pleosporineae</taxon>
        <taxon>Phaeosphaeriaceae</taxon>
        <taxon>Parastagonospora</taxon>
    </lineage>
</organism>
<feature type="transmembrane region" description="Helical" evidence="1">
    <location>
        <begin position="157"/>
        <end position="178"/>
    </location>
</feature>
<evidence type="ECO:0000313" key="3">
    <source>
        <dbReference type="Proteomes" id="UP000663193"/>
    </source>
</evidence>
<reference evidence="3" key="1">
    <citation type="journal article" date="2021" name="BMC Genomics">
        <title>Chromosome-level genome assembly and manually-curated proteome of model necrotroph Parastagonospora nodorum Sn15 reveals a genome-wide trove of candidate effector homologs, and redundancy of virulence-related functions within an accessory chromosome.</title>
        <authorList>
            <person name="Bertazzoni S."/>
            <person name="Jones D.A.B."/>
            <person name="Phan H.T."/>
            <person name="Tan K.-C."/>
            <person name="Hane J.K."/>
        </authorList>
    </citation>
    <scope>NUCLEOTIDE SEQUENCE [LARGE SCALE GENOMIC DNA]</scope>
    <source>
        <strain evidence="3">SN15 / ATCC MYA-4574 / FGSC 10173)</strain>
    </source>
</reference>
<keyword evidence="3" id="KW-1185">Reference proteome</keyword>
<keyword evidence="1" id="KW-0472">Membrane</keyword>
<sequence>MLRIVLLCVDSHRRSDQQRLALLGTQNAPFVMDPQINNGPQGIYQAWPINIPSRPAFERFVGRIVFNSRTNNTIDIRLRASESLQDDITFIQQLLFTQNAPIELTILAPRGPLASAWRTTINARLNNTLGGIGWAFTTQVPIRLEVLPMLWVTVFEYLLSAVQLLAAFMFFFLLSLGLQWMRRS</sequence>
<gene>
    <name evidence="2" type="ORF">JI435_161860</name>
</gene>
<keyword evidence="1" id="KW-1133">Transmembrane helix</keyword>
<dbReference type="EMBL" id="CP069045">
    <property type="protein sequence ID" value="QRD07764.1"/>
    <property type="molecule type" value="Genomic_DNA"/>
</dbReference>
<dbReference type="AlphaFoldDB" id="A0A7U2IDC4"/>
<accession>A0A7U2IDC4</accession>